<protein>
    <submittedName>
        <fullName evidence="5">Serine-threonine protein kinase, plant-type, putative</fullName>
    </submittedName>
</protein>
<keyword evidence="6" id="KW-1185">Reference proteome</keyword>
<dbReference type="AlphaFoldDB" id="B9SWA8"/>
<dbReference type="Gene3D" id="1.10.510.10">
    <property type="entry name" value="Transferase(Phosphotransferase) domain 1"/>
    <property type="match status" value="1"/>
</dbReference>
<name>B9SWA8_RICCO</name>
<dbReference type="GO" id="GO:0005524">
    <property type="term" value="F:ATP binding"/>
    <property type="evidence" value="ECO:0007669"/>
    <property type="project" value="UniProtKB-UniRule"/>
</dbReference>
<dbReference type="InParanoid" id="B9SWA8"/>
<keyword evidence="5" id="KW-0808">Transferase</keyword>
<keyword evidence="3" id="KW-1133">Transmembrane helix</keyword>
<dbReference type="InterPro" id="IPR001245">
    <property type="entry name" value="Ser-Thr/Tyr_kinase_cat_dom"/>
</dbReference>
<dbReference type="PROSITE" id="PS50011">
    <property type="entry name" value="PROTEIN_KINASE_DOM"/>
    <property type="match status" value="1"/>
</dbReference>
<keyword evidence="1" id="KW-0067">ATP-binding</keyword>
<feature type="binding site" evidence="1">
    <location>
        <position position="296"/>
    </location>
    <ligand>
        <name>ATP</name>
        <dbReference type="ChEBI" id="CHEBI:30616"/>
    </ligand>
</feature>
<dbReference type="PROSITE" id="PS00107">
    <property type="entry name" value="PROTEIN_KINASE_ATP"/>
    <property type="match status" value="1"/>
</dbReference>
<dbReference type="InterPro" id="IPR032675">
    <property type="entry name" value="LRR_dom_sf"/>
</dbReference>
<dbReference type="EMBL" id="EQ974194">
    <property type="protein sequence ID" value="EEF32117.1"/>
    <property type="molecule type" value="Genomic_DNA"/>
</dbReference>
<dbReference type="InterPro" id="IPR011009">
    <property type="entry name" value="Kinase-like_dom_sf"/>
</dbReference>
<organism evidence="5 6">
    <name type="scientific">Ricinus communis</name>
    <name type="common">Castor bean</name>
    <dbReference type="NCBI Taxonomy" id="3988"/>
    <lineage>
        <taxon>Eukaryota</taxon>
        <taxon>Viridiplantae</taxon>
        <taxon>Streptophyta</taxon>
        <taxon>Embryophyta</taxon>
        <taxon>Tracheophyta</taxon>
        <taxon>Spermatophyta</taxon>
        <taxon>Magnoliopsida</taxon>
        <taxon>eudicotyledons</taxon>
        <taxon>Gunneridae</taxon>
        <taxon>Pentapetalae</taxon>
        <taxon>rosids</taxon>
        <taxon>fabids</taxon>
        <taxon>Malpighiales</taxon>
        <taxon>Euphorbiaceae</taxon>
        <taxon>Acalyphoideae</taxon>
        <taxon>Acalypheae</taxon>
        <taxon>Ricinus</taxon>
    </lineage>
</organism>
<evidence type="ECO:0000256" key="3">
    <source>
        <dbReference type="SAM" id="Phobius"/>
    </source>
</evidence>
<dbReference type="Gene3D" id="3.80.10.10">
    <property type="entry name" value="Ribonuclease Inhibitor"/>
    <property type="match status" value="1"/>
</dbReference>
<feature type="compositionally biased region" description="Polar residues" evidence="2">
    <location>
        <begin position="554"/>
        <end position="569"/>
    </location>
</feature>
<evidence type="ECO:0000313" key="6">
    <source>
        <dbReference type="Proteomes" id="UP000008311"/>
    </source>
</evidence>
<dbReference type="eggNOG" id="ENOG502QRAJ">
    <property type="taxonomic scope" value="Eukaryota"/>
</dbReference>
<dbReference type="GO" id="GO:0004672">
    <property type="term" value="F:protein kinase activity"/>
    <property type="evidence" value="ECO:0007669"/>
    <property type="project" value="InterPro"/>
</dbReference>
<evidence type="ECO:0000259" key="4">
    <source>
        <dbReference type="PROSITE" id="PS50011"/>
    </source>
</evidence>
<dbReference type="InterPro" id="IPR017441">
    <property type="entry name" value="Protein_kinase_ATP_BS"/>
</dbReference>
<keyword evidence="5" id="KW-0418">Kinase</keyword>
<evidence type="ECO:0000256" key="1">
    <source>
        <dbReference type="PROSITE-ProRule" id="PRU10141"/>
    </source>
</evidence>
<dbReference type="Pfam" id="PF07714">
    <property type="entry name" value="PK_Tyr_Ser-Thr"/>
    <property type="match status" value="1"/>
</dbReference>
<feature type="region of interest" description="Disordered" evidence="2">
    <location>
        <begin position="542"/>
        <end position="576"/>
    </location>
</feature>
<dbReference type="Proteomes" id="UP000008311">
    <property type="component" value="Unassembled WGS sequence"/>
</dbReference>
<keyword evidence="3" id="KW-0812">Transmembrane</keyword>
<dbReference type="PANTHER" id="PTHR48007">
    <property type="entry name" value="LEUCINE-RICH REPEAT RECEPTOR-LIKE PROTEIN KINASE PXC1"/>
    <property type="match status" value="1"/>
</dbReference>
<feature type="region of interest" description="Disordered" evidence="2">
    <location>
        <begin position="142"/>
        <end position="164"/>
    </location>
</feature>
<evidence type="ECO:0000313" key="5">
    <source>
        <dbReference type="EMBL" id="EEF32117.1"/>
    </source>
</evidence>
<accession>B9SWA8</accession>
<dbReference type="PANTHER" id="PTHR48007:SF43">
    <property type="entry name" value="POLLEN RECEPTOR-LIKE KINASE 4"/>
    <property type="match status" value="1"/>
</dbReference>
<dbReference type="InterPro" id="IPR000719">
    <property type="entry name" value="Prot_kinase_dom"/>
</dbReference>
<feature type="transmembrane region" description="Helical" evidence="3">
    <location>
        <begin position="171"/>
        <end position="191"/>
    </location>
</feature>
<feature type="compositionally biased region" description="Polar residues" evidence="2">
    <location>
        <begin position="142"/>
        <end position="153"/>
    </location>
</feature>
<dbReference type="Gene3D" id="3.30.200.20">
    <property type="entry name" value="Phosphorylase Kinase, domain 1"/>
    <property type="match status" value="1"/>
</dbReference>
<feature type="domain" description="Protein kinase" evidence="4">
    <location>
        <begin position="268"/>
        <end position="542"/>
    </location>
</feature>
<reference evidence="6" key="1">
    <citation type="journal article" date="2010" name="Nat. Biotechnol.">
        <title>Draft genome sequence of the oilseed species Ricinus communis.</title>
        <authorList>
            <person name="Chan A.P."/>
            <person name="Crabtree J."/>
            <person name="Zhao Q."/>
            <person name="Lorenzi H."/>
            <person name="Orvis J."/>
            <person name="Puiu D."/>
            <person name="Melake-Berhan A."/>
            <person name="Jones K.M."/>
            <person name="Redman J."/>
            <person name="Chen G."/>
            <person name="Cahoon E.B."/>
            <person name="Gedil M."/>
            <person name="Stanke M."/>
            <person name="Haas B.J."/>
            <person name="Wortman J.R."/>
            <person name="Fraser-Liggett C.M."/>
            <person name="Ravel J."/>
            <person name="Rabinowicz P.D."/>
        </authorList>
    </citation>
    <scope>NUCLEOTIDE SEQUENCE [LARGE SCALE GENOMIC DNA]</scope>
    <source>
        <strain evidence="6">cv. Hale</strain>
    </source>
</reference>
<keyword evidence="3" id="KW-0472">Membrane</keyword>
<keyword evidence="1" id="KW-0547">Nucleotide-binding</keyword>
<gene>
    <name evidence="5" type="ORF">RCOM_0265990</name>
</gene>
<dbReference type="SUPFAM" id="SSF56112">
    <property type="entry name" value="Protein kinase-like (PK-like)"/>
    <property type="match status" value="1"/>
</dbReference>
<evidence type="ECO:0000256" key="2">
    <source>
        <dbReference type="SAM" id="MobiDB-lite"/>
    </source>
</evidence>
<proteinExistence type="predicted"/>
<sequence>MSNNMHRIHSTRNHQRNPIKAQLQLERDALYALKANFNDPFLNVNWSGSQCPRRYPTQWYGIICANGKVSGIFLEDMGLTASDIPDRSIPEFNQSSLRVFDVSNNNLQGEIPKTPILQSFSFGFYSSNSELCGPPTNTACNNLNDTADSNTTAPSEPEKDSSSKPNKLGTVFLLFDVAGLLAVILLFILYFRKARKLKKILKKHGTEEREQKQSADEDYDDFETEQNRSMNVAAIYAHGKEAVVEGEEKGNLIFLQENVKFKLNDLLKASAEGLGKGVFGNTYKAMMEGMPAVVVKRLRDLKPLTSEEFRKHSNIIADQKHPNLLPLLAYYYSKEEKLMVYRFAEKGNVFNRIHGGRGNNDRIPFRWNARLSVARGVARALEYLHLNKSQSIVPHGNLKSSNVLLDENEMVLVSDHGLTSLIALTIASNRMASYKSPEYHTSKKVTRKSDVWSYGCLLLELLTGRVSAHSAPPGTTGVDICSWVHRAVREEWTAEIFDIEISVQRNSAPGMLKLLQVAIRCCEKSPEKRPEMTQVVKELNNIRDADSEEEDLSSFDQSLTDESLSTSASGIIGNER</sequence>
<dbReference type="InterPro" id="IPR046959">
    <property type="entry name" value="PRK1-6/SRF4-like"/>
</dbReference>